<feature type="transmembrane region" description="Helical" evidence="1">
    <location>
        <begin position="94"/>
        <end position="119"/>
    </location>
</feature>
<dbReference type="Pfam" id="PF09512">
    <property type="entry name" value="ThiW"/>
    <property type="match status" value="1"/>
</dbReference>
<feature type="transmembrane region" description="Helical" evidence="1">
    <location>
        <begin position="39"/>
        <end position="58"/>
    </location>
</feature>
<dbReference type="RefSeq" id="WP_073269237.1">
    <property type="nucleotide sequence ID" value="NZ_FQTU01000001.1"/>
</dbReference>
<gene>
    <name evidence="2" type="ORF">SAMN02746064_00246</name>
</gene>
<keyword evidence="1" id="KW-0812">Transmembrane</keyword>
<sequence length="162" mass="16879">MNIKKLSLAGLFVALAVSLSGFFIPVGAAKCFPIQHMVNVLSGVILGPVYGVGVAFATSLIRISMGTGSLLAFPGSMIGAMMCGVLYMKSRKMTHAFLGEVVGTGLFGALASYPVAALLMGREVALFAFVIPFGVSSIAGSTISVLIIKALERTKVFQLIKM</sequence>
<dbReference type="NCBIfam" id="TIGR02359">
    <property type="entry name" value="thiW"/>
    <property type="match status" value="1"/>
</dbReference>
<dbReference type="InterPro" id="IPR012652">
    <property type="entry name" value="ThiW"/>
</dbReference>
<organism evidence="2 3">
    <name type="scientific">Alkalibacter saccharofermentans DSM 14828</name>
    <dbReference type="NCBI Taxonomy" id="1120975"/>
    <lineage>
        <taxon>Bacteria</taxon>
        <taxon>Bacillati</taxon>
        <taxon>Bacillota</taxon>
        <taxon>Clostridia</taxon>
        <taxon>Eubacteriales</taxon>
        <taxon>Eubacteriaceae</taxon>
        <taxon>Alkalibacter</taxon>
    </lineage>
</organism>
<dbReference type="Gene3D" id="1.10.1760.20">
    <property type="match status" value="1"/>
</dbReference>
<reference evidence="2 3" key="1">
    <citation type="submission" date="2016-11" db="EMBL/GenBank/DDBJ databases">
        <authorList>
            <person name="Jaros S."/>
            <person name="Januszkiewicz K."/>
            <person name="Wedrychowicz H."/>
        </authorList>
    </citation>
    <scope>NUCLEOTIDE SEQUENCE [LARGE SCALE GENOMIC DNA]</scope>
    <source>
        <strain evidence="2 3">DSM 14828</strain>
    </source>
</reference>
<name>A0A1M4SFZ4_9FIRM</name>
<evidence type="ECO:0000313" key="3">
    <source>
        <dbReference type="Proteomes" id="UP000184251"/>
    </source>
</evidence>
<accession>A0A1M4SFZ4</accession>
<evidence type="ECO:0000256" key="1">
    <source>
        <dbReference type="SAM" id="Phobius"/>
    </source>
</evidence>
<dbReference type="OrthoDB" id="5516776at2"/>
<feature type="transmembrane region" description="Helical" evidence="1">
    <location>
        <begin position="70"/>
        <end position="88"/>
    </location>
</feature>
<feature type="transmembrane region" description="Helical" evidence="1">
    <location>
        <begin position="126"/>
        <end position="148"/>
    </location>
</feature>
<keyword evidence="3" id="KW-1185">Reference proteome</keyword>
<evidence type="ECO:0000313" key="2">
    <source>
        <dbReference type="EMBL" id="SHE31078.1"/>
    </source>
</evidence>
<dbReference type="STRING" id="1120975.SAMN02746064_00246"/>
<proteinExistence type="predicted"/>
<dbReference type="Proteomes" id="UP000184251">
    <property type="component" value="Unassembled WGS sequence"/>
</dbReference>
<keyword evidence="1" id="KW-0472">Membrane</keyword>
<protein>
    <submittedName>
        <fullName evidence="2">Energy coupling factor transporter S component ThiW</fullName>
    </submittedName>
</protein>
<dbReference type="PIRSF" id="PIRSF024534">
    <property type="entry name" value="ThiW"/>
    <property type="match status" value="1"/>
</dbReference>
<keyword evidence="1" id="KW-1133">Transmembrane helix</keyword>
<dbReference type="EMBL" id="FQTU01000001">
    <property type="protein sequence ID" value="SHE31078.1"/>
    <property type="molecule type" value="Genomic_DNA"/>
</dbReference>
<dbReference type="AlphaFoldDB" id="A0A1M4SFZ4"/>